<keyword evidence="4" id="KW-1185">Reference proteome</keyword>
<dbReference type="EMBL" id="MSZX01000006">
    <property type="protein sequence ID" value="OPA76632.1"/>
    <property type="molecule type" value="Genomic_DNA"/>
</dbReference>
<dbReference type="InterPro" id="IPR006528">
    <property type="entry name" value="Phage_head_morphogenesis_dom"/>
</dbReference>
<dbReference type="RefSeq" id="WP_078499647.1">
    <property type="nucleotide sequence ID" value="NZ_MSZX01000006.1"/>
</dbReference>
<reference evidence="3 4" key="1">
    <citation type="submission" date="2017-01" db="EMBL/GenBank/DDBJ databases">
        <title>Genome analysis of Paenibacillus selenitrireducens ES3-24.</title>
        <authorList>
            <person name="Xu D."/>
            <person name="Yao R."/>
            <person name="Zheng S."/>
        </authorList>
    </citation>
    <scope>NUCLEOTIDE SEQUENCE [LARGE SCALE GENOMIC DNA]</scope>
    <source>
        <strain evidence="3 4">ES3-24</strain>
    </source>
</reference>
<organism evidence="3 4">
    <name type="scientific">Paenibacillus selenitireducens</name>
    <dbReference type="NCBI Taxonomy" id="1324314"/>
    <lineage>
        <taxon>Bacteria</taxon>
        <taxon>Bacillati</taxon>
        <taxon>Bacillota</taxon>
        <taxon>Bacilli</taxon>
        <taxon>Bacillales</taxon>
        <taxon>Paenibacillaceae</taxon>
        <taxon>Paenibacillus</taxon>
    </lineage>
</organism>
<accession>A0A1T2X9Z2</accession>
<evidence type="ECO:0000313" key="3">
    <source>
        <dbReference type="EMBL" id="OPA76632.1"/>
    </source>
</evidence>
<dbReference type="AlphaFoldDB" id="A0A1T2X9Z2"/>
<dbReference type="Gene3D" id="3.90.176.10">
    <property type="entry name" value="Toxin ADP-ribosyltransferase, Chain A, domain 1"/>
    <property type="match status" value="1"/>
</dbReference>
<dbReference type="NCBIfam" id="TIGR01641">
    <property type="entry name" value="phageSPP1_gp7"/>
    <property type="match status" value="1"/>
</dbReference>
<evidence type="ECO:0008006" key="5">
    <source>
        <dbReference type="Google" id="ProtNLM"/>
    </source>
</evidence>
<evidence type="ECO:0000313" key="4">
    <source>
        <dbReference type="Proteomes" id="UP000190188"/>
    </source>
</evidence>
<dbReference type="PROSITE" id="PS51996">
    <property type="entry name" value="TR_MART"/>
    <property type="match status" value="1"/>
</dbReference>
<dbReference type="OrthoDB" id="9765386at2"/>
<evidence type="ECO:0000259" key="2">
    <source>
        <dbReference type="Pfam" id="PF04233"/>
    </source>
</evidence>
<dbReference type="STRING" id="1324314.BVG16_15735"/>
<dbReference type="Pfam" id="PF04233">
    <property type="entry name" value="Phage_Mu_F"/>
    <property type="match status" value="1"/>
</dbReference>
<evidence type="ECO:0000259" key="1">
    <source>
        <dbReference type="Pfam" id="PF03496"/>
    </source>
</evidence>
<proteinExistence type="predicted"/>
<sequence>MKSPEYWAKRSEGIGARQFRKADSYQERLDREYNRSIRLMSKDIETFYERFAVNNEVDIKAARKILNANELKEFKMSLEEFTALSKDNADGRYTQILNNVYYKTRVSRLEALQVQVNHHVEMLFAKQHKGMSGLLGDVYTDTYYRTLFELQKGIGIGGTFAKVESNKLEKMLSTKWIGANYSQRIWGNRSKLINEIQTVLSRSFLRGDNVKRASRDLAERMNVSRSNAQRLIQTETAFFAGQATAASYKSSGIVKRYEVLATLDGRTSKICRNQDGKVYRLSEMGVGVNYPPFHARCRTTVVPYFDDEIDAGERSAVDAEGNSIYVPGDMKYEDWKKEYLDSPNKPKSGIIESKSPLRFSTESEVKAWEEEVTPSWLNKLTGDEKTAIRTYTGAAYDDINDYLRGKKHHTNFAEVIRGISTGLSKFNLSNDLVVYRGLKDYVFDVPVDQLKGHIFKDSAFMSTSFLEKSSEDFAGKVMIELTIPAKSKGAFINPISKFKDTEYEFLLDKGTSFEILEVKEVNGVLKLVAEVLELE</sequence>
<dbReference type="Proteomes" id="UP000190188">
    <property type="component" value="Unassembled WGS sequence"/>
</dbReference>
<dbReference type="Pfam" id="PF03496">
    <property type="entry name" value="ADPrib_exo_Tox"/>
    <property type="match status" value="1"/>
</dbReference>
<name>A0A1T2X9Z2_9BACL</name>
<feature type="domain" description="ADP ribosyltransferase" evidence="1">
    <location>
        <begin position="366"/>
        <end position="530"/>
    </location>
</feature>
<dbReference type="SUPFAM" id="SSF56399">
    <property type="entry name" value="ADP-ribosylation"/>
    <property type="match status" value="1"/>
</dbReference>
<gene>
    <name evidence="3" type="ORF">BVG16_15735</name>
</gene>
<dbReference type="GO" id="GO:0005576">
    <property type="term" value="C:extracellular region"/>
    <property type="evidence" value="ECO:0007669"/>
    <property type="project" value="InterPro"/>
</dbReference>
<protein>
    <recommendedName>
        <fullName evidence="5">Phage head morphogenesis protein</fullName>
    </recommendedName>
</protein>
<comment type="caution">
    <text evidence="3">The sequence shown here is derived from an EMBL/GenBank/DDBJ whole genome shotgun (WGS) entry which is preliminary data.</text>
</comment>
<dbReference type="InterPro" id="IPR003540">
    <property type="entry name" value="ADP-ribosyltransferase"/>
</dbReference>
<feature type="domain" description="Phage head morphogenesis" evidence="2">
    <location>
        <begin position="194"/>
        <end position="301"/>
    </location>
</feature>